<dbReference type="InterPro" id="IPR027417">
    <property type="entry name" value="P-loop_NTPase"/>
</dbReference>
<gene>
    <name evidence="3" type="ORF">LK487_14575</name>
</gene>
<dbReference type="InterPro" id="IPR041685">
    <property type="entry name" value="AAA_GajA/Old/RecF-like"/>
</dbReference>
<dbReference type="PIRSF" id="PIRSF029347">
    <property type="entry name" value="RecF"/>
    <property type="match status" value="1"/>
</dbReference>
<feature type="domain" description="Endonuclease GajA/Old nuclease/RecF-like AAA" evidence="1">
    <location>
        <begin position="1"/>
        <end position="46"/>
    </location>
</feature>
<dbReference type="Gene3D" id="3.40.50.300">
    <property type="entry name" value="P-loop containing nucleotide triphosphate hydrolases"/>
    <property type="match status" value="1"/>
</dbReference>
<dbReference type="Pfam" id="PF13304">
    <property type="entry name" value="AAA_21"/>
    <property type="match status" value="1"/>
</dbReference>
<dbReference type="AlphaFoldDB" id="A0AAW4WNQ8"/>
<dbReference type="InterPro" id="IPR003959">
    <property type="entry name" value="ATPase_AAA_core"/>
</dbReference>
<evidence type="ECO:0000313" key="3">
    <source>
        <dbReference type="EMBL" id="MCC2748231.1"/>
    </source>
</evidence>
<dbReference type="PANTHER" id="PTHR40396">
    <property type="entry name" value="ATPASE-LIKE PROTEIN"/>
    <property type="match status" value="1"/>
</dbReference>
<comment type="caution">
    <text evidence="3">The sequence shown here is derived from an EMBL/GenBank/DDBJ whole genome shotgun (WGS) entry which is preliminary data.</text>
</comment>
<evidence type="ECO:0000259" key="1">
    <source>
        <dbReference type="Pfam" id="PF13175"/>
    </source>
</evidence>
<dbReference type="Proteomes" id="UP001197847">
    <property type="component" value="Unassembled WGS sequence"/>
</dbReference>
<dbReference type="Pfam" id="PF13175">
    <property type="entry name" value="AAA_15"/>
    <property type="match status" value="1"/>
</dbReference>
<protein>
    <submittedName>
        <fullName evidence="3">AAA family ATPase</fullName>
    </submittedName>
</protein>
<organism evidence="3 4">
    <name type="scientific">Agathobacter rectalis</name>
    <dbReference type="NCBI Taxonomy" id="39491"/>
    <lineage>
        <taxon>Bacteria</taxon>
        <taxon>Bacillati</taxon>
        <taxon>Bacillota</taxon>
        <taxon>Clostridia</taxon>
        <taxon>Lachnospirales</taxon>
        <taxon>Lachnospiraceae</taxon>
        <taxon>Agathobacter</taxon>
    </lineage>
</organism>
<dbReference type="SUPFAM" id="SSF52540">
    <property type="entry name" value="P-loop containing nucleoside triphosphate hydrolases"/>
    <property type="match status" value="1"/>
</dbReference>
<accession>A0AAW4WNQ8</accession>
<dbReference type="GO" id="GO:0005524">
    <property type="term" value="F:ATP binding"/>
    <property type="evidence" value="ECO:0007669"/>
    <property type="project" value="InterPro"/>
</dbReference>
<dbReference type="RefSeq" id="WP_173849724.1">
    <property type="nucleotide sequence ID" value="NZ_DAWECY010000026.1"/>
</dbReference>
<dbReference type="EMBL" id="JAJFBX010000028">
    <property type="protein sequence ID" value="MCC2748231.1"/>
    <property type="molecule type" value="Genomic_DNA"/>
</dbReference>
<reference evidence="3" key="1">
    <citation type="submission" date="2021-10" db="EMBL/GenBank/DDBJ databases">
        <title>Collection of gut derived symbiotic bacterial strains cultured from healthy donors.</title>
        <authorList>
            <person name="Lin H."/>
            <person name="Littmann E."/>
            <person name="Claire K."/>
            <person name="Pamer E."/>
        </authorList>
    </citation>
    <scope>NUCLEOTIDE SEQUENCE</scope>
    <source>
        <strain evidence="3">MSK.22.92</strain>
    </source>
</reference>
<evidence type="ECO:0000313" key="4">
    <source>
        <dbReference type="Proteomes" id="UP001197847"/>
    </source>
</evidence>
<dbReference type="InterPro" id="IPR014555">
    <property type="entry name" value="RecF-like"/>
</dbReference>
<dbReference type="GO" id="GO:0016887">
    <property type="term" value="F:ATP hydrolysis activity"/>
    <property type="evidence" value="ECO:0007669"/>
    <property type="project" value="InterPro"/>
</dbReference>
<dbReference type="PANTHER" id="PTHR40396:SF1">
    <property type="entry name" value="ATPASE AAA-TYPE CORE DOMAIN-CONTAINING PROTEIN"/>
    <property type="match status" value="1"/>
</dbReference>
<proteinExistence type="predicted"/>
<feature type="domain" description="ATPase AAA-type core" evidence="2">
    <location>
        <begin position="211"/>
        <end position="335"/>
    </location>
</feature>
<name>A0AAW4WNQ8_9FIRM</name>
<evidence type="ECO:0000259" key="2">
    <source>
        <dbReference type="Pfam" id="PF13304"/>
    </source>
</evidence>
<sequence>MIKTFNVDNFKSLNNLSINLQPMTVIVGNNATGKSSILQAIDFVCGCVNDDFSVLLERRGWTVDNIRSKFIRSGTARISFGVEVVLEEPVNTTLKWGMVLQPNVAKNQLHLVSEEIVDLDTKETLVQYKASAGGRIKGDKGELSIMPNFVITSSCLKVIQHLHGVDSRLNRLVAFFDNSESFEMLAPDNMRLSSRGVVKNIGETGKNLPSFIRQMSAEQKNNFMSKLKRIMGARISDVSASVKGKPGWTLINVKEHYDTGDVEFSSKEISDGILRVLAFIAISEIEPANAIFLLDEVENGINSDYAEAMIDVLSEIYEESRHQLVLTTHSTVFLDYVKPEQIVLLYRDQNGSTRADNLFDSKEIRDKLEYMYPGEILLNMSQKEIADIFLKQN</sequence>